<evidence type="ECO:0000313" key="3">
    <source>
        <dbReference type="Proteomes" id="UP000583556"/>
    </source>
</evidence>
<dbReference type="Proteomes" id="UP000583556">
    <property type="component" value="Unassembled WGS sequence"/>
</dbReference>
<feature type="signal peptide" evidence="1">
    <location>
        <begin position="1"/>
        <end position="19"/>
    </location>
</feature>
<evidence type="ECO:0000313" key="2">
    <source>
        <dbReference type="EMBL" id="NML93228.1"/>
    </source>
</evidence>
<organism evidence="2 3">
    <name type="scientific">Novosphingobium olei</name>
    <dbReference type="NCBI Taxonomy" id="2728851"/>
    <lineage>
        <taxon>Bacteria</taxon>
        <taxon>Pseudomonadati</taxon>
        <taxon>Pseudomonadota</taxon>
        <taxon>Alphaproteobacteria</taxon>
        <taxon>Sphingomonadales</taxon>
        <taxon>Sphingomonadaceae</taxon>
        <taxon>Novosphingobium</taxon>
    </lineage>
</organism>
<gene>
    <name evidence="2" type="ORF">HHL27_06030</name>
</gene>
<feature type="chain" id="PRO_5031134610" evidence="1">
    <location>
        <begin position="20"/>
        <end position="754"/>
    </location>
</feature>
<reference evidence="2 3" key="1">
    <citation type="submission" date="2020-04" db="EMBL/GenBank/DDBJ databases">
        <title>Novosphingobium sp. TW-4 isolated from soil.</title>
        <authorList>
            <person name="Dahal R.H."/>
            <person name="Chaudhary D.K."/>
        </authorList>
    </citation>
    <scope>NUCLEOTIDE SEQUENCE [LARGE SCALE GENOMIC DNA]</scope>
    <source>
        <strain evidence="2 3">TW-4</strain>
    </source>
</reference>
<keyword evidence="3" id="KW-1185">Reference proteome</keyword>
<comment type="caution">
    <text evidence="2">The sequence shown here is derived from an EMBL/GenBank/DDBJ whole genome shotgun (WGS) entry which is preliminary data.</text>
</comment>
<sequence>MAKAALRSVPTAATFAAAAALRSPAASTLHARRQGGLDLAFVRHATELWLVLRRQDRGGVALRLPLFAEPDECTVEETTRGIEIACNSVAGTVRIAFEGDDFDLEQLRITLRIRPAQDIALRDLPRDLVPLDAQDDPTGASGRIEAEQRRLNTGLIYFEFDRPAFGKVLYIQNLSALNDYFNLTGSKPENAVGGEWPDLGYRPPVDHETGAALLVAGREITLYDTILVIRRYAENDEADSAWQFLDMLGAAYRWLGAPVPAWRDWVDRSQRTLADLETAPEARIEHYGLSYFHPYTASEYPDVMVQLSLLSALRDWEVWSDEPQPLSAQILAGIERFYDAELGTIRRYLPNVGNDKDADAVDSWYLYHPLLNLSNVALAGNEQARDLFLPSIDYGIRAAQHFAYRWPILYNARDFSVIRAVAESDQRGQTDVGGIYAWVMLQAFELTREKRFLDEAVLAIEAAKGMRFDLNYQANLTAWGATACIRLWRITGDKSYLTQSYVYLASFFHNAQLWESEIALARHYTNFLGVTCLQDAPYMAAYECFDSFSAFERYLDLGGPDLITSVRLLVGEYCRHALSRAWFYYPDALPAHAISDDPRNGYIQRGLNFPFEDLYPDGQQAGQVGQEIYGAGAALVYATRAFHRIEGAPFVLFCDHFVRAWKRFDETTVSFRLDGQDGCTARIFLRFEGDAPDSSRVGLRGFDGRDIAFRADGALLCAEVSAAGSFLLKYPDTRSAHGGGATQVKGSGLSARQG</sequence>
<protein>
    <submittedName>
        <fullName evidence="2">Uncharacterized protein</fullName>
    </submittedName>
</protein>
<keyword evidence="1" id="KW-0732">Signal</keyword>
<dbReference type="AlphaFoldDB" id="A0A7Y0BMX5"/>
<accession>A0A7Y0BMX5</accession>
<name>A0A7Y0BMX5_9SPHN</name>
<proteinExistence type="predicted"/>
<evidence type="ECO:0000256" key="1">
    <source>
        <dbReference type="SAM" id="SignalP"/>
    </source>
</evidence>
<dbReference type="RefSeq" id="WP_169492474.1">
    <property type="nucleotide sequence ID" value="NZ_JABBGM010000002.1"/>
</dbReference>
<dbReference type="EMBL" id="JABBGM010000002">
    <property type="protein sequence ID" value="NML93228.1"/>
    <property type="molecule type" value="Genomic_DNA"/>
</dbReference>